<dbReference type="Pfam" id="PF04093">
    <property type="entry name" value="MreD"/>
    <property type="match status" value="1"/>
</dbReference>
<dbReference type="EMBL" id="QEKV01000003">
    <property type="protein sequence ID" value="PVY94910.1"/>
    <property type="molecule type" value="Genomic_DNA"/>
</dbReference>
<comment type="similarity">
    <text evidence="2">Belongs to the MreD family.</text>
</comment>
<feature type="transmembrane region" description="Helical" evidence="8">
    <location>
        <begin position="32"/>
        <end position="56"/>
    </location>
</feature>
<dbReference type="GO" id="GO:0008360">
    <property type="term" value="P:regulation of cell shape"/>
    <property type="evidence" value="ECO:0007669"/>
    <property type="project" value="UniProtKB-KW"/>
</dbReference>
<keyword evidence="5" id="KW-0133">Cell shape</keyword>
<name>A0A2U1E4N8_9FIRM</name>
<gene>
    <name evidence="9" type="ORF">C7381_103149</name>
</gene>
<feature type="transmembrane region" description="Helical" evidence="8">
    <location>
        <begin position="62"/>
        <end position="82"/>
    </location>
</feature>
<feature type="transmembrane region" description="Helical" evidence="8">
    <location>
        <begin position="6"/>
        <end position="25"/>
    </location>
</feature>
<keyword evidence="3" id="KW-1003">Cell membrane</keyword>
<evidence type="ECO:0000256" key="5">
    <source>
        <dbReference type="ARBA" id="ARBA00022960"/>
    </source>
</evidence>
<evidence type="ECO:0000313" key="10">
    <source>
        <dbReference type="Proteomes" id="UP000245793"/>
    </source>
</evidence>
<comment type="subcellular location">
    <subcellularLocation>
        <location evidence="1">Cell membrane</location>
        <topology evidence="1">Multi-pass membrane protein</topology>
    </subcellularLocation>
</comment>
<evidence type="ECO:0000313" key="9">
    <source>
        <dbReference type="EMBL" id="PVY94910.1"/>
    </source>
</evidence>
<evidence type="ECO:0000256" key="3">
    <source>
        <dbReference type="ARBA" id="ARBA00022475"/>
    </source>
</evidence>
<evidence type="ECO:0000256" key="1">
    <source>
        <dbReference type="ARBA" id="ARBA00004651"/>
    </source>
</evidence>
<keyword evidence="10" id="KW-1185">Reference proteome</keyword>
<dbReference type="AlphaFoldDB" id="A0A2U1E4N8"/>
<accession>A0A2U1E4N8</accession>
<sequence length="161" mass="18259">MFARILLVSLVSLFMQIGFFSGLLPEVTMPEFFVPMIIVMALAIGKKEAITLAAISGFVLDIYFRRAFGLRILLFVAIAFVLGSMREKFTRRSIFVISVVTAVTGILYILSYGLGLMFLGIATKTGAVFFNLFSFQIPIQIVLAIIYYMIFMRKRHRKVEY</sequence>
<dbReference type="GO" id="GO:0005886">
    <property type="term" value="C:plasma membrane"/>
    <property type="evidence" value="ECO:0007669"/>
    <property type="project" value="UniProtKB-SubCell"/>
</dbReference>
<dbReference type="InterPro" id="IPR007227">
    <property type="entry name" value="Cell_shape_determining_MreD"/>
</dbReference>
<evidence type="ECO:0000256" key="6">
    <source>
        <dbReference type="ARBA" id="ARBA00022989"/>
    </source>
</evidence>
<comment type="caution">
    <text evidence="9">The sequence shown here is derived from an EMBL/GenBank/DDBJ whole genome shotgun (WGS) entry which is preliminary data.</text>
</comment>
<evidence type="ECO:0000256" key="4">
    <source>
        <dbReference type="ARBA" id="ARBA00022692"/>
    </source>
</evidence>
<feature type="transmembrane region" description="Helical" evidence="8">
    <location>
        <begin position="94"/>
        <end position="122"/>
    </location>
</feature>
<keyword evidence="4 8" id="KW-0812">Transmembrane</keyword>
<evidence type="ECO:0000256" key="7">
    <source>
        <dbReference type="ARBA" id="ARBA00023136"/>
    </source>
</evidence>
<organism evidence="9 10">
    <name type="scientific">Ezakiella coagulans</name>
    <dbReference type="NCBI Taxonomy" id="46507"/>
    <lineage>
        <taxon>Bacteria</taxon>
        <taxon>Bacillati</taxon>
        <taxon>Bacillota</taxon>
        <taxon>Tissierellia</taxon>
        <taxon>Ezakiella</taxon>
    </lineage>
</organism>
<dbReference type="Proteomes" id="UP000245793">
    <property type="component" value="Unassembled WGS sequence"/>
</dbReference>
<protein>
    <submittedName>
        <fullName evidence="9">Rod shape-determining protein MreD</fullName>
    </submittedName>
</protein>
<reference evidence="9 10" key="1">
    <citation type="submission" date="2018-04" db="EMBL/GenBank/DDBJ databases">
        <title>Genomic Encyclopedia of Type Strains, Phase IV (KMG-IV): sequencing the most valuable type-strain genomes for metagenomic binning, comparative biology and taxonomic classification.</title>
        <authorList>
            <person name="Goeker M."/>
        </authorList>
    </citation>
    <scope>NUCLEOTIDE SEQUENCE [LARGE SCALE GENOMIC DNA]</scope>
    <source>
        <strain evidence="9 10">DSM 20705</strain>
    </source>
</reference>
<evidence type="ECO:0000256" key="8">
    <source>
        <dbReference type="SAM" id="Phobius"/>
    </source>
</evidence>
<evidence type="ECO:0000256" key="2">
    <source>
        <dbReference type="ARBA" id="ARBA00007776"/>
    </source>
</evidence>
<dbReference type="RefSeq" id="WP_116479912.1">
    <property type="nucleotide sequence ID" value="NZ_CP096650.1"/>
</dbReference>
<keyword evidence="7 8" id="KW-0472">Membrane</keyword>
<feature type="transmembrane region" description="Helical" evidence="8">
    <location>
        <begin position="128"/>
        <end position="151"/>
    </location>
</feature>
<proteinExistence type="inferred from homology"/>
<keyword evidence="6 8" id="KW-1133">Transmembrane helix</keyword>